<gene>
    <name evidence="1" type="ORF">TSAR_003877</name>
</gene>
<organism evidence="1 2">
    <name type="scientific">Trichomalopsis sarcophagae</name>
    <dbReference type="NCBI Taxonomy" id="543379"/>
    <lineage>
        <taxon>Eukaryota</taxon>
        <taxon>Metazoa</taxon>
        <taxon>Ecdysozoa</taxon>
        <taxon>Arthropoda</taxon>
        <taxon>Hexapoda</taxon>
        <taxon>Insecta</taxon>
        <taxon>Pterygota</taxon>
        <taxon>Neoptera</taxon>
        <taxon>Endopterygota</taxon>
        <taxon>Hymenoptera</taxon>
        <taxon>Apocrita</taxon>
        <taxon>Proctotrupomorpha</taxon>
        <taxon>Chalcidoidea</taxon>
        <taxon>Pteromalidae</taxon>
        <taxon>Pteromalinae</taxon>
        <taxon>Trichomalopsis</taxon>
    </lineage>
</organism>
<accession>A0A232F439</accession>
<keyword evidence="2" id="KW-1185">Reference proteome</keyword>
<comment type="caution">
    <text evidence="1">The sequence shown here is derived from an EMBL/GenBank/DDBJ whole genome shotgun (WGS) entry which is preliminary data.</text>
</comment>
<dbReference type="OrthoDB" id="7597956at2759"/>
<dbReference type="EMBL" id="NNAY01001075">
    <property type="protein sequence ID" value="OXU25238.1"/>
    <property type="molecule type" value="Genomic_DNA"/>
</dbReference>
<dbReference type="Pfam" id="PF14223">
    <property type="entry name" value="Retrotran_gag_2"/>
    <property type="match status" value="1"/>
</dbReference>
<reference evidence="1 2" key="1">
    <citation type="journal article" date="2017" name="Curr. Biol.">
        <title>The Evolution of Venom by Co-option of Single-Copy Genes.</title>
        <authorList>
            <person name="Martinson E.O."/>
            <person name="Mrinalini"/>
            <person name="Kelkar Y.D."/>
            <person name="Chang C.H."/>
            <person name="Werren J.H."/>
        </authorList>
    </citation>
    <scope>NUCLEOTIDE SEQUENCE [LARGE SCALE GENOMIC DNA]</scope>
    <source>
        <strain evidence="1 2">Alberta</strain>
        <tissue evidence="1">Whole body</tissue>
    </source>
</reference>
<dbReference type="AlphaFoldDB" id="A0A232F439"/>
<sequence length="107" mass="12413">MSLVLGSMISWRMKDSEAVVLSTDPKKIRNARRRITLAIKPDVYAYIVTEKTDKVSWEVLARTFDDKGLTRKVNLFVEVFTTKLENCRSMEDYVSRISKLYSYGLEP</sequence>
<name>A0A232F439_9HYME</name>
<dbReference type="Proteomes" id="UP000215335">
    <property type="component" value="Unassembled WGS sequence"/>
</dbReference>
<evidence type="ECO:0000313" key="2">
    <source>
        <dbReference type="Proteomes" id="UP000215335"/>
    </source>
</evidence>
<evidence type="ECO:0000313" key="1">
    <source>
        <dbReference type="EMBL" id="OXU25238.1"/>
    </source>
</evidence>
<proteinExistence type="predicted"/>
<protein>
    <submittedName>
        <fullName evidence="1">Uncharacterized protein</fullName>
    </submittedName>
</protein>